<evidence type="ECO:0000256" key="4">
    <source>
        <dbReference type="ARBA" id="ARBA00023004"/>
    </source>
</evidence>
<accession>A0A923HXJ5</accession>
<dbReference type="GO" id="GO:0005737">
    <property type="term" value="C:cytoplasm"/>
    <property type="evidence" value="ECO:0007669"/>
    <property type="project" value="UniProtKB-SubCell"/>
</dbReference>
<dbReference type="PANTHER" id="PTHR11108">
    <property type="entry name" value="FERROCHELATASE"/>
    <property type="match status" value="1"/>
</dbReference>
<evidence type="ECO:0000256" key="8">
    <source>
        <dbReference type="ARBA" id="ARBA00024536"/>
    </source>
</evidence>
<feature type="binding site" evidence="9">
    <location>
        <position position="290"/>
    </location>
    <ligand>
        <name>Fe(2+)</name>
        <dbReference type="ChEBI" id="CHEBI:29033"/>
    </ligand>
</feature>
<comment type="catalytic activity">
    <reaction evidence="8">
        <text>Fe-coproporphyrin III + 2 H(+) = coproporphyrin III + Fe(2+)</text>
        <dbReference type="Rhea" id="RHEA:49572"/>
        <dbReference type="ChEBI" id="CHEBI:15378"/>
        <dbReference type="ChEBI" id="CHEBI:29033"/>
        <dbReference type="ChEBI" id="CHEBI:68438"/>
        <dbReference type="ChEBI" id="CHEBI:131725"/>
        <dbReference type="EC" id="4.99.1.9"/>
    </reaction>
    <physiologicalReaction direction="right-to-left" evidence="8">
        <dbReference type="Rhea" id="RHEA:49574"/>
    </physiologicalReaction>
</comment>
<keyword evidence="4 9" id="KW-0408">Iron</keyword>
<comment type="caution">
    <text evidence="11">The sequence shown here is derived from an EMBL/GenBank/DDBJ whole genome shotgun (WGS) entry which is preliminary data.</text>
</comment>
<evidence type="ECO:0000256" key="10">
    <source>
        <dbReference type="RuleBase" id="RU004185"/>
    </source>
</evidence>
<evidence type="ECO:0000256" key="3">
    <source>
        <dbReference type="ARBA" id="ARBA00022723"/>
    </source>
</evidence>
<evidence type="ECO:0000313" key="12">
    <source>
        <dbReference type="Proteomes" id="UP000627446"/>
    </source>
</evidence>
<dbReference type="HAMAP" id="MF_00323">
    <property type="entry name" value="Ferrochelatase"/>
    <property type="match status" value="1"/>
</dbReference>
<organism evidence="11 12">
    <name type="scientific">Undibacterium nitidum</name>
    <dbReference type="NCBI Taxonomy" id="2762298"/>
    <lineage>
        <taxon>Bacteria</taxon>
        <taxon>Pseudomonadati</taxon>
        <taxon>Pseudomonadota</taxon>
        <taxon>Betaproteobacteria</taxon>
        <taxon>Burkholderiales</taxon>
        <taxon>Oxalobacteraceae</taxon>
        <taxon>Undibacterium</taxon>
    </lineage>
</organism>
<keyword evidence="2 9" id="KW-0963">Cytoplasm</keyword>
<dbReference type="CDD" id="cd00419">
    <property type="entry name" value="Ferrochelatase_C"/>
    <property type="match status" value="1"/>
</dbReference>
<dbReference type="NCBIfam" id="TIGR00109">
    <property type="entry name" value="hemH"/>
    <property type="match status" value="1"/>
</dbReference>
<dbReference type="FunFam" id="3.40.50.1400:FF:000002">
    <property type="entry name" value="Ferrochelatase"/>
    <property type="match status" value="1"/>
</dbReference>
<dbReference type="InterPro" id="IPR033644">
    <property type="entry name" value="Ferrochelatase_C"/>
</dbReference>
<keyword evidence="5 9" id="KW-0350">Heme biosynthesis</keyword>
<dbReference type="PANTHER" id="PTHR11108:SF1">
    <property type="entry name" value="FERROCHELATASE, MITOCHONDRIAL"/>
    <property type="match status" value="1"/>
</dbReference>
<dbReference type="Proteomes" id="UP000627446">
    <property type="component" value="Unassembled WGS sequence"/>
</dbReference>
<dbReference type="EMBL" id="JACOFZ010000004">
    <property type="protein sequence ID" value="MBC3882041.1"/>
    <property type="molecule type" value="Genomic_DNA"/>
</dbReference>
<sequence>MAFLKEPEYAHGKLVKTAVVLINLGTPDAPTPSAVRKYLKQFLWDHRVVEIPRPIWWMILNLIILPFRSKTSAEKYASIWTNEGSPLLLHTKKQAMMLKGYLGERGHEVHATFAMRYGSPSIPDVLTQLKADGYERILILPAYPQYSATTTASNFDAVTAHYQQTRNIPELRFIKHYHDHPAYIQALKTSILKSWESNGRPEKLVMSFHGLPKAFLMRGDPYHCECYKTARLLAEQLGISKDEYVVTFQSRLGRAEWLQPYTEPTVQALAKQGIKRIDVVCPGFLADCLETLEEIAMEVRQAFLTAGGQNFNYIPCLNESPDGLRALAEITEQHLIGWPTMVTASMREQEKQQALISRAEAKRFGAEH</sequence>
<reference evidence="11" key="1">
    <citation type="submission" date="2020-08" db="EMBL/GenBank/DDBJ databases">
        <title>Novel species isolated from subtropical streams in China.</title>
        <authorList>
            <person name="Lu H."/>
        </authorList>
    </citation>
    <scope>NUCLEOTIDE SEQUENCE</scope>
    <source>
        <strain evidence="11">LX22W</strain>
    </source>
</reference>
<dbReference type="Pfam" id="PF00762">
    <property type="entry name" value="Ferrochelatase"/>
    <property type="match status" value="1"/>
</dbReference>
<evidence type="ECO:0000256" key="1">
    <source>
        <dbReference type="ARBA" id="ARBA00007718"/>
    </source>
</evidence>
<evidence type="ECO:0000256" key="5">
    <source>
        <dbReference type="ARBA" id="ARBA00023133"/>
    </source>
</evidence>
<dbReference type="GO" id="GO:0004325">
    <property type="term" value="F:ferrochelatase activity"/>
    <property type="evidence" value="ECO:0007669"/>
    <property type="project" value="UniProtKB-UniRule"/>
</dbReference>
<keyword evidence="7 9" id="KW-0627">Porphyrin biosynthesis</keyword>
<dbReference type="InterPro" id="IPR001015">
    <property type="entry name" value="Ferrochelatase"/>
</dbReference>
<keyword evidence="3 9" id="KW-0479">Metal-binding</keyword>
<gene>
    <name evidence="9" type="primary">hemH</name>
    <name evidence="11" type="ORF">H8K36_11680</name>
</gene>
<dbReference type="SUPFAM" id="SSF53800">
    <property type="entry name" value="Chelatase"/>
    <property type="match status" value="1"/>
</dbReference>
<dbReference type="InterPro" id="IPR033659">
    <property type="entry name" value="Ferrochelatase_N"/>
</dbReference>
<feature type="binding site" evidence="9">
    <location>
        <position position="209"/>
    </location>
    <ligand>
        <name>Fe(2+)</name>
        <dbReference type="ChEBI" id="CHEBI:29033"/>
    </ligand>
</feature>
<keyword evidence="12" id="KW-1185">Reference proteome</keyword>
<evidence type="ECO:0000256" key="2">
    <source>
        <dbReference type="ARBA" id="ARBA00022490"/>
    </source>
</evidence>
<dbReference type="AlphaFoldDB" id="A0A923HXJ5"/>
<dbReference type="GO" id="GO:0006783">
    <property type="term" value="P:heme biosynthetic process"/>
    <property type="evidence" value="ECO:0007669"/>
    <property type="project" value="UniProtKB-UniRule"/>
</dbReference>
<comment type="catalytic activity">
    <reaction evidence="9">
        <text>heme b + 2 H(+) = protoporphyrin IX + Fe(2+)</text>
        <dbReference type="Rhea" id="RHEA:22584"/>
        <dbReference type="ChEBI" id="CHEBI:15378"/>
        <dbReference type="ChEBI" id="CHEBI:29033"/>
        <dbReference type="ChEBI" id="CHEBI:57306"/>
        <dbReference type="ChEBI" id="CHEBI:60344"/>
        <dbReference type="EC" id="4.98.1.1"/>
    </reaction>
</comment>
<dbReference type="EC" id="4.98.1.1" evidence="9"/>
<dbReference type="Gene3D" id="3.40.50.1400">
    <property type="match status" value="2"/>
</dbReference>
<proteinExistence type="inferred from homology"/>
<evidence type="ECO:0000256" key="7">
    <source>
        <dbReference type="ARBA" id="ARBA00023244"/>
    </source>
</evidence>
<evidence type="ECO:0000313" key="11">
    <source>
        <dbReference type="EMBL" id="MBC3882041.1"/>
    </source>
</evidence>
<protein>
    <recommendedName>
        <fullName evidence="9">Ferrochelatase</fullName>
        <ecNumber evidence="9">4.98.1.1</ecNumber>
    </recommendedName>
    <alternativeName>
        <fullName evidence="9">Heme synthase</fullName>
    </alternativeName>
    <alternativeName>
        <fullName evidence="9">Protoheme ferro-lyase</fullName>
    </alternativeName>
</protein>
<dbReference type="GO" id="GO:0046872">
    <property type="term" value="F:metal ion binding"/>
    <property type="evidence" value="ECO:0007669"/>
    <property type="project" value="UniProtKB-KW"/>
</dbReference>
<evidence type="ECO:0000256" key="9">
    <source>
        <dbReference type="HAMAP-Rule" id="MF_00323"/>
    </source>
</evidence>
<comment type="function">
    <text evidence="9">Catalyzes the ferrous insertion into protoporphyrin IX.</text>
</comment>
<dbReference type="RefSeq" id="WP_186916661.1">
    <property type="nucleotide sequence ID" value="NZ_JACOFZ010000004.1"/>
</dbReference>
<dbReference type="CDD" id="cd03411">
    <property type="entry name" value="Ferrochelatase_N"/>
    <property type="match status" value="1"/>
</dbReference>
<comment type="pathway">
    <text evidence="9">Porphyrin-containing compound metabolism; protoheme biosynthesis; protoheme from protoporphyrin-IX: step 1/1.</text>
</comment>
<keyword evidence="6 9" id="KW-0456">Lyase</keyword>
<name>A0A923HXJ5_9BURK</name>
<comment type="similarity">
    <text evidence="1 9 10">Belongs to the ferrochelatase family.</text>
</comment>
<comment type="subcellular location">
    <subcellularLocation>
        <location evidence="9">Cytoplasm</location>
    </subcellularLocation>
</comment>
<evidence type="ECO:0000256" key="6">
    <source>
        <dbReference type="ARBA" id="ARBA00023239"/>
    </source>
</evidence>